<evidence type="ECO:0000259" key="4">
    <source>
        <dbReference type="Pfam" id="PF13622"/>
    </source>
</evidence>
<evidence type="ECO:0000259" key="3">
    <source>
        <dbReference type="Pfam" id="PF02551"/>
    </source>
</evidence>
<dbReference type="InterPro" id="IPR049449">
    <property type="entry name" value="TesB_ACOT8-like_N"/>
</dbReference>
<sequence length="285" mass="31708">MTEQAQALLKLLDLETIDRDLYRGARDPEAHGRIFGGQVVAQALMAASRTVDPERKAHSLHAYFVRPGDDARPVIYYVERDRDGGSFSNRRVVAKQGGETILNMIASFHIEEEGLQHQEEMPDVPDPEDLRSDAEIAPELTHLPEGFRAFMQRERGVELRRVSTDALYGKKTAPEQQMWFRLKAATPDDPAVSRAVLAYASDFALLGTAMLPHGLHWTNKGLRSASIDHAVWMHADPPVGEWLLYAMDSGWSGGARGHARGRIFTRDGVLVATTAQEGLIRYKPG</sequence>
<keyword evidence="2" id="KW-0378">Hydrolase</keyword>
<dbReference type="Pfam" id="PF13622">
    <property type="entry name" value="4HBT_3"/>
    <property type="match status" value="1"/>
</dbReference>
<dbReference type="PANTHER" id="PTHR11066:SF34">
    <property type="entry name" value="ACYL-COENZYME A THIOESTERASE 8"/>
    <property type="match status" value="1"/>
</dbReference>
<dbReference type="Gene3D" id="2.40.160.210">
    <property type="entry name" value="Acyl-CoA thioesterase, double hotdog domain"/>
    <property type="match status" value="1"/>
</dbReference>
<evidence type="ECO:0000313" key="5">
    <source>
        <dbReference type="EMBL" id="MFC3303615.1"/>
    </source>
</evidence>
<comment type="similarity">
    <text evidence="1">Belongs to the C/M/P thioester hydrolase family.</text>
</comment>
<dbReference type="CDD" id="cd03444">
    <property type="entry name" value="Thioesterase_II_repeat1"/>
    <property type="match status" value="1"/>
</dbReference>
<keyword evidence="6" id="KW-1185">Reference proteome</keyword>
<dbReference type="CDD" id="cd03445">
    <property type="entry name" value="Thioesterase_II_repeat2"/>
    <property type="match status" value="1"/>
</dbReference>
<dbReference type="Proteomes" id="UP001595607">
    <property type="component" value="Unassembled WGS sequence"/>
</dbReference>
<dbReference type="InterPro" id="IPR042171">
    <property type="entry name" value="Acyl-CoA_hotdog"/>
</dbReference>
<evidence type="ECO:0000313" key="6">
    <source>
        <dbReference type="Proteomes" id="UP001595607"/>
    </source>
</evidence>
<dbReference type="SUPFAM" id="SSF54637">
    <property type="entry name" value="Thioesterase/thiol ester dehydrase-isomerase"/>
    <property type="match status" value="2"/>
</dbReference>
<evidence type="ECO:0000256" key="2">
    <source>
        <dbReference type="ARBA" id="ARBA00022801"/>
    </source>
</evidence>
<dbReference type="InterPro" id="IPR003703">
    <property type="entry name" value="Acyl_CoA_thio"/>
</dbReference>
<dbReference type="RefSeq" id="WP_229786208.1">
    <property type="nucleotide sequence ID" value="NZ_BMXU01000002.1"/>
</dbReference>
<dbReference type="EMBL" id="JBHRVA010000003">
    <property type="protein sequence ID" value="MFC3303615.1"/>
    <property type="molecule type" value="Genomic_DNA"/>
</dbReference>
<protein>
    <submittedName>
        <fullName evidence="5">Acyl-CoA thioesterase</fullName>
    </submittedName>
</protein>
<name>A0ABV7MFU3_9PROT</name>
<evidence type="ECO:0000256" key="1">
    <source>
        <dbReference type="ARBA" id="ARBA00006538"/>
    </source>
</evidence>
<reference evidence="6" key="1">
    <citation type="journal article" date="2019" name="Int. J. Syst. Evol. Microbiol.">
        <title>The Global Catalogue of Microorganisms (GCM) 10K type strain sequencing project: providing services to taxonomists for standard genome sequencing and annotation.</title>
        <authorList>
            <consortium name="The Broad Institute Genomics Platform"/>
            <consortium name="The Broad Institute Genome Sequencing Center for Infectious Disease"/>
            <person name="Wu L."/>
            <person name="Ma J."/>
        </authorList>
    </citation>
    <scope>NUCLEOTIDE SEQUENCE [LARGE SCALE GENOMIC DNA]</scope>
    <source>
        <strain evidence="6">KCTC 22245</strain>
    </source>
</reference>
<dbReference type="Pfam" id="PF02551">
    <property type="entry name" value="Acyl_CoA_thio"/>
    <property type="match status" value="1"/>
</dbReference>
<feature type="domain" description="Acyl-CoA thioesterase 2 C-terminal" evidence="3">
    <location>
        <begin position="156"/>
        <end position="279"/>
    </location>
</feature>
<dbReference type="InterPro" id="IPR025652">
    <property type="entry name" value="TesB_C"/>
</dbReference>
<accession>A0ABV7MFU3</accession>
<dbReference type="PANTHER" id="PTHR11066">
    <property type="entry name" value="ACYL-COA THIOESTERASE"/>
    <property type="match status" value="1"/>
</dbReference>
<gene>
    <name evidence="5" type="ORF">ACFONP_12835</name>
</gene>
<feature type="domain" description="Acyl-CoA thioesterase-like N-terminal HotDog" evidence="4">
    <location>
        <begin position="31"/>
        <end position="109"/>
    </location>
</feature>
<organism evidence="5 6">
    <name type="scientific">Parvularcula lutaonensis</name>
    <dbReference type="NCBI Taxonomy" id="491923"/>
    <lineage>
        <taxon>Bacteria</taxon>
        <taxon>Pseudomonadati</taxon>
        <taxon>Pseudomonadota</taxon>
        <taxon>Alphaproteobacteria</taxon>
        <taxon>Parvularculales</taxon>
        <taxon>Parvularculaceae</taxon>
        <taxon>Parvularcula</taxon>
    </lineage>
</organism>
<dbReference type="InterPro" id="IPR029069">
    <property type="entry name" value="HotDog_dom_sf"/>
</dbReference>
<proteinExistence type="inferred from homology"/>
<comment type="caution">
    <text evidence="5">The sequence shown here is derived from an EMBL/GenBank/DDBJ whole genome shotgun (WGS) entry which is preliminary data.</text>
</comment>